<proteinExistence type="predicted"/>
<sequence length="112" mass="12645">MERLMGRILKAAHNNRIGQLEITFLTNFCRIGNLQALLSASEKFPADLTPLINQLKAFHDQIHVEAETIPKSRQGSLVSRAEILVKRLNDLFPCPTGATWLSSNAWSHKEKH</sequence>
<comment type="caution">
    <text evidence="1">The sequence shown here is derived from an EMBL/GenBank/DDBJ whole genome shotgun (WGS) entry which is preliminary data.</text>
</comment>
<evidence type="ECO:0000313" key="1">
    <source>
        <dbReference type="EMBL" id="KAA1091765.1"/>
    </source>
</evidence>
<reference evidence="1 2" key="1">
    <citation type="submission" date="2019-05" db="EMBL/GenBank/DDBJ databases">
        <title>Emergence of the Ug99 lineage of the wheat stem rust pathogen through somatic hybridization.</title>
        <authorList>
            <person name="Li F."/>
            <person name="Upadhyaya N.M."/>
            <person name="Sperschneider J."/>
            <person name="Matny O."/>
            <person name="Nguyen-Phuc H."/>
            <person name="Mago R."/>
            <person name="Raley C."/>
            <person name="Miller M.E."/>
            <person name="Silverstein K.A.T."/>
            <person name="Henningsen E."/>
            <person name="Hirsch C.D."/>
            <person name="Visser B."/>
            <person name="Pretorius Z.A."/>
            <person name="Steffenson B.J."/>
            <person name="Schwessinger B."/>
            <person name="Dodds P.N."/>
            <person name="Figueroa M."/>
        </authorList>
    </citation>
    <scope>NUCLEOTIDE SEQUENCE [LARGE SCALE GENOMIC DNA]</scope>
    <source>
        <strain evidence="1">21-0</strain>
    </source>
</reference>
<organism evidence="1 2">
    <name type="scientific">Puccinia graminis f. sp. tritici</name>
    <dbReference type="NCBI Taxonomy" id="56615"/>
    <lineage>
        <taxon>Eukaryota</taxon>
        <taxon>Fungi</taxon>
        <taxon>Dikarya</taxon>
        <taxon>Basidiomycota</taxon>
        <taxon>Pucciniomycotina</taxon>
        <taxon>Pucciniomycetes</taxon>
        <taxon>Pucciniales</taxon>
        <taxon>Pucciniaceae</taxon>
        <taxon>Puccinia</taxon>
    </lineage>
</organism>
<accession>A0A5B0NRA8</accession>
<dbReference type="AlphaFoldDB" id="A0A5B0NRA8"/>
<name>A0A5B0NRA8_PUCGR</name>
<protein>
    <submittedName>
        <fullName evidence="1">Uncharacterized protein</fullName>
    </submittedName>
</protein>
<dbReference type="EMBL" id="VSWC01000091">
    <property type="protein sequence ID" value="KAA1091765.1"/>
    <property type="molecule type" value="Genomic_DNA"/>
</dbReference>
<keyword evidence="2" id="KW-1185">Reference proteome</keyword>
<dbReference type="OrthoDB" id="2506024at2759"/>
<dbReference type="Proteomes" id="UP000324748">
    <property type="component" value="Unassembled WGS sequence"/>
</dbReference>
<gene>
    <name evidence="1" type="ORF">PGT21_000502</name>
</gene>
<evidence type="ECO:0000313" key="2">
    <source>
        <dbReference type="Proteomes" id="UP000324748"/>
    </source>
</evidence>